<dbReference type="Proteomes" id="UP000243579">
    <property type="component" value="Unassembled WGS sequence"/>
</dbReference>
<accession>A0A1V9YG56</accession>
<protein>
    <recommendedName>
        <fullName evidence="3">M96 mating-specific protein family</fullName>
    </recommendedName>
</protein>
<evidence type="ECO:0000313" key="1">
    <source>
        <dbReference type="EMBL" id="OQR84702.1"/>
    </source>
</evidence>
<organism evidence="1 2">
    <name type="scientific">Achlya hypogyna</name>
    <name type="common">Oomycete</name>
    <name type="synonym">Protoachlya hypogyna</name>
    <dbReference type="NCBI Taxonomy" id="1202772"/>
    <lineage>
        <taxon>Eukaryota</taxon>
        <taxon>Sar</taxon>
        <taxon>Stramenopiles</taxon>
        <taxon>Oomycota</taxon>
        <taxon>Saprolegniomycetes</taxon>
        <taxon>Saprolegniales</taxon>
        <taxon>Achlyaceae</taxon>
        <taxon>Achlya</taxon>
    </lineage>
</organism>
<proteinExistence type="predicted"/>
<evidence type="ECO:0000313" key="2">
    <source>
        <dbReference type="Proteomes" id="UP000243579"/>
    </source>
</evidence>
<keyword evidence="2" id="KW-1185">Reference proteome</keyword>
<reference evidence="1 2" key="1">
    <citation type="journal article" date="2014" name="Genome Biol. Evol.">
        <title>The secreted proteins of Achlya hypogyna and Thraustotheca clavata identify the ancestral oomycete secretome and reveal gene acquisitions by horizontal gene transfer.</title>
        <authorList>
            <person name="Misner I."/>
            <person name="Blouin N."/>
            <person name="Leonard G."/>
            <person name="Richards T.A."/>
            <person name="Lane C.E."/>
        </authorList>
    </citation>
    <scope>NUCLEOTIDE SEQUENCE [LARGE SCALE GENOMIC DNA]</scope>
    <source>
        <strain evidence="1 2">ATCC 48635</strain>
    </source>
</reference>
<comment type="caution">
    <text evidence="1">The sequence shown here is derived from an EMBL/GenBank/DDBJ whole genome shotgun (WGS) entry which is preliminary data.</text>
</comment>
<gene>
    <name evidence="1" type="ORF">ACHHYP_13041</name>
</gene>
<name>A0A1V9YG56_ACHHY</name>
<dbReference type="EMBL" id="JNBR01001839">
    <property type="protein sequence ID" value="OQR84702.1"/>
    <property type="molecule type" value="Genomic_DNA"/>
</dbReference>
<sequence>MEGSTIGDLDAIDVLDLLPPADDTLDFLDPLVVRKPKRVRVNRLAEELEHLRAAQGPLEAQITELQARRRQYDSKWGRLAQQQNALKLKAMRENEELHAALAEQAAFREYLERALRKRPLSMLTDAKWRALTLGAEHDERVAAIHAIAKHQYEIMEAEMINTGLMEPTGEVLDFRTCNVNGRLVCEGARYSMVQGDLATVANAALEILWSGRRCAEKLHGYRITSQKFPIDANTMHVRDVLGHPNGTTHIVSSMITKRFVRRDAIVIVWRSVLEDEGLPHVSNAFVNDEHGWIEYSRRGPSELSYKAYLKASSPAALNELDKLSDLVQLMHFDDKTAAGRGEDVDALSVTIAETFAHLFIKFERDVTDRQAMSP</sequence>
<dbReference type="AlphaFoldDB" id="A0A1V9YG56"/>
<dbReference type="OrthoDB" id="66005at2759"/>
<evidence type="ECO:0008006" key="3">
    <source>
        <dbReference type="Google" id="ProtNLM"/>
    </source>
</evidence>